<comment type="caution">
    <text evidence="1">The sequence shown here is derived from an EMBL/GenBank/DDBJ whole genome shotgun (WGS) entry which is preliminary data.</text>
</comment>
<evidence type="ECO:0000313" key="1">
    <source>
        <dbReference type="EMBL" id="GME87066.1"/>
    </source>
</evidence>
<organism evidence="1 2">
    <name type="scientific">Ambrosiozyma monospora</name>
    <name type="common">Yeast</name>
    <name type="synonym">Endomycopsis monosporus</name>
    <dbReference type="NCBI Taxonomy" id="43982"/>
    <lineage>
        <taxon>Eukaryota</taxon>
        <taxon>Fungi</taxon>
        <taxon>Dikarya</taxon>
        <taxon>Ascomycota</taxon>
        <taxon>Saccharomycotina</taxon>
        <taxon>Pichiomycetes</taxon>
        <taxon>Pichiales</taxon>
        <taxon>Pichiaceae</taxon>
        <taxon>Ambrosiozyma</taxon>
    </lineage>
</organism>
<keyword evidence="2" id="KW-1185">Reference proteome</keyword>
<protein>
    <submittedName>
        <fullName evidence="1">Unnamed protein product</fullName>
    </submittedName>
</protein>
<sequence length="236" mass="24921">MKLSNTFLLAILTSTALGFSDTSDSFSSTSSSSTPTTSPSPIDETTPGTDGVPENAQRKNIVCDKTKRSYLGLGGGSCNNNLLDKLDGFPGLFMGSSPLLKRDEGAPTTIDLAQLAAEIAAVISSSASAAQASATGSLLSSSNVKRNIETAITLAPSVTTDSNDPAQTSLWESVGRVAWGGVARRDINADNDNSDVSLDDLTDIQRRDLKSWFHKHFGSHDDEHHTRAHNSGTELH</sequence>
<dbReference type="EMBL" id="BSXS01007049">
    <property type="protein sequence ID" value="GME87066.1"/>
    <property type="molecule type" value="Genomic_DNA"/>
</dbReference>
<dbReference type="Proteomes" id="UP001165064">
    <property type="component" value="Unassembled WGS sequence"/>
</dbReference>
<gene>
    <name evidence="1" type="ORF">Amon02_000814000</name>
</gene>
<reference evidence="1" key="1">
    <citation type="submission" date="2023-04" db="EMBL/GenBank/DDBJ databases">
        <title>Ambrosiozyma monospora NBRC 10751.</title>
        <authorList>
            <person name="Ichikawa N."/>
            <person name="Sato H."/>
            <person name="Tonouchi N."/>
        </authorList>
    </citation>
    <scope>NUCLEOTIDE SEQUENCE</scope>
    <source>
        <strain evidence="1">NBRC 10751</strain>
    </source>
</reference>
<name>A0ACB5TEU2_AMBMO</name>
<accession>A0ACB5TEU2</accession>
<proteinExistence type="predicted"/>
<evidence type="ECO:0000313" key="2">
    <source>
        <dbReference type="Proteomes" id="UP001165064"/>
    </source>
</evidence>